<dbReference type="InterPro" id="IPR011993">
    <property type="entry name" value="PH-like_dom_sf"/>
</dbReference>
<feature type="compositionally biased region" description="Basic and acidic residues" evidence="4">
    <location>
        <begin position="306"/>
        <end position="315"/>
    </location>
</feature>
<keyword evidence="7" id="KW-1185">Reference proteome</keyword>
<feature type="compositionally biased region" description="Basic and acidic residues" evidence="4">
    <location>
        <begin position="336"/>
        <end position="351"/>
    </location>
</feature>
<dbReference type="AlphaFoldDB" id="A0AAN9AML6"/>
<feature type="compositionally biased region" description="Basic and acidic residues" evidence="4">
    <location>
        <begin position="420"/>
        <end position="429"/>
    </location>
</feature>
<dbReference type="Gene3D" id="2.30.29.30">
    <property type="entry name" value="Pleckstrin-homology domain (PH domain)/Phosphotyrosine-binding domain (PTB)"/>
    <property type="match status" value="1"/>
</dbReference>
<reference evidence="6 7" key="1">
    <citation type="submission" date="2024-02" db="EMBL/GenBank/DDBJ databases">
        <title>Chromosome-scale genome assembly of the rough periwinkle Littorina saxatilis.</title>
        <authorList>
            <person name="De Jode A."/>
            <person name="Faria R."/>
            <person name="Formenti G."/>
            <person name="Sims Y."/>
            <person name="Smith T.P."/>
            <person name="Tracey A."/>
            <person name="Wood J.M.D."/>
            <person name="Zagrodzka Z.B."/>
            <person name="Johannesson K."/>
            <person name="Butlin R.K."/>
            <person name="Leder E.H."/>
        </authorList>
    </citation>
    <scope>NUCLEOTIDE SEQUENCE [LARGE SCALE GENOMIC DNA]</scope>
    <source>
        <strain evidence="6">Snail1</strain>
        <tissue evidence="6">Muscle</tissue>
    </source>
</reference>
<feature type="compositionally biased region" description="Polar residues" evidence="4">
    <location>
        <begin position="268"/>
        <end position="281"/>
    </location>
</feature>
<evidence type="ECO:0000256" key="4">
    <source>
        <dbReference type="SAM" id="MobiDB-lite"/>
    </source>
</evidence>
<name>A0AAN9AML6_9CAEN</name>
<evidence type="ECO:0000256" key="1">
    <source>
        <dbReference type="ARBA" id="ARBA00004496"/>
    </source>
</evidence>
<keyword evidence="3" id="KW-0597">Phosphoprotein</keyword>
<comment type="caution">
    <text evidence="6">The sequence shown here is derived from an EMBL/GenBank/DDBJ whole genome shotgun (WGS) entry which is preliminary data.</text>
</comment>
<sequence length="456" mass="49112">MTSLKQKIGSLLTEVEKFLVETLKGAKLNSGAKDEKDRILEKVRQLLEEIPGSSSSNLDNSYASGGSLKGGDSGSASGSFGPSAGGDEEVTYSDDIAKIAVSDLKNKLQSGLLDKKKKSLATLKSWDHLYCVVSHNIFYMYRKQSDVKQKEAFCLSGYEFHEAPGLEKDAGKKEMCFELTKTGAPSYQFRASSKEGLAHWREAIIKGIQLGPADEDDEAGEMYDYLCPPIDDPHSYINLAKEEEYDNPNLPTTMASPIPSNPPPGAKSTATDAANYQNLPQANADARKKTPPSGSKPLGARPPMIDIKKGLKPDEAPLITGSIQDRLKQLNPNAEMARKTSADTTAVKKESGTTASTRRGSLPANIHQISSPQFAVEIYDDLEELPASKTTPGKTGTLPPPSANRGRGLPPPPTSGAENSRPKGLERSKSAAAKPTQESEQLPPPDSVKNLKKLFQ</sequence>
<dbReference type="Proteomes" id="UP001374579">
    <property type="component" value="Unassembled WGS sequence"/>
</dbReference>
<evidence type="ECO:0000313" key="6">
    <source>
        <dbReference type="EMBL" id="KAK7089786.1"/>
    </source>
</evidence>
<evidence type="ECO:0000256" key="2">
    <source>
        <dbReference type="ARBA" id="ARBA00022490"/>
    </source>
</evidence>
<dbReference type="Pfam" id="PF00169">
    <property type="entry name" value="PH"/>
    <property type="match status" value="1"/>
</dbReference>
<dbReference type="PANTHER" id="PTHR15129:SF0">
    <property type="entry name" value="SH3 DOMAIN-CONTAINING PROTEIN"/>
    <property type="match status" value="1"/>
</dbReference>
<gene>
    <name evidence="6" type="ORF">V1264_025132</name>
</gene>
<evidence type="ECO:0000313" key="7">
    <source>
        <dbReference type="Proteomes" id="UP001374579"/>
    </source>
</evidence>
<organism evidence="6 7">
    <name type="scientific">Littorina saxatilis</name>
    <dbReference type="NCBI Taxonomy" id="31220"/>
    <lineage>
        <taxon>Eukaryota</taxon>
        <taxon>Metazoa</taxon>
        <taxon>Spiralia</taxon>
        <taxon>Lophotrochozoa</taxon>
        <taxon>Mollusca</taxon>
        <taxon>Gastropoda</taxon>
        <taxon>Caenogastropoda</taxon>
        <taxon>Littorinimorpha</taxon>
        <taxon>Littorinoidea</taxon>
        <taxon>Littorinidae</taxon>
        <taxon>Littorina</taxon>
    </lineage>
</organism>
<protein>
    <recommendedName>
        <fullName evidence="5">PH domain-containing protein</fullName>
    </recommendedName>
</protein>
<feature type="region of interest" description="Disordered" evidence="4">
    <location>
        <begin position="246"/>
        <end position="456"/>
    </location>
</feature>
<dbReference type="GO" id="GO:0005886">
    <property type="term" value="C:plasma membrane"/>
    <property type="evidence" value="ECO:0007669"/>
    <property type="project" value="TreeGrafter"/>
</dbReference>
<dbReference type="SUPFAM" id="SSF50729">
    <property type="entry name" value="PH domain-like"/>
    <property type="match status" value="1"/>
</dbReference>
<accession>A0AAN9AML6</accession>
<keyword evidence="2" id="KW-0963">Cytoplasm</keyword>
<dbReference type="PROSITE" id="PS50003">
    <property type="entry name" value="PH_DOMAIN"/>
    <property type="match status" value="1"/>
</dbReference>
<dbReference type="InterPro" id="IPR001849">
    <property type="entry name" value="PH_domain"/>
</dbReference>
<comment type="subcellular location">
    <subcellularLocation>
        <location evidence="1">Cytoplasm</location>
    </subcellularLocation>
</comment>
<evidence type="ECO:0000259" key="5">
    <source>
        <dbReference type="PROSITE" id="PS50003"/>
    </source>
</evidence>
<dbReference type="PANTHER" id="PTHR15129">
    <property type="entry name" value="SRC-ASSOCIATED ADAPTOR PROTEIN"/>
    <property type="match status" value="1"/>
</dbReference>
<dbReference type="GO" id="GO:0005737">
    <property type="term" value="C:cytoplasm"/>
    <property type="evidence" value="ECO:0007669"/>
    <property type="project" value="UniProtKB-SubCell"/>
</dbReference>
<feature type="domain" description="PH" evidence="5">
    <location>
        <begin position="106"/>
        <end position="209"/>
    </location>
</feature>
<dbReference type="EMBL" id="JBAMIC010000551">
    <property type="protein sequence ID" value="KAK7089786.1"/>
    <property type="molecule type" value="Genomic_DNA"/>
</dbReference>
<dbReference type="Gene3D" id="6.10.250.220">
    <property type="match status" value="1"/>
</dbReference>
<dbReference type="InterPro" id="IPR037781">
    <property type="entry name" value="SKAP_fam"/>
</dbReference>
<dbReference type="SMART" id="SM00233">
    <property type="entry name" value="PH"/>
    <property type="match status" value="1"/>
</dbReference>
<proteinExistence type="predicted"/>
<evidence type="ECO:0000256" key="3">
    <source>
        <dbReference type="ARBA" id="ARBA00022553"/>
    </source>
</evidence>